<feature type="region of interest" description="Disordered" evidence="1">
    <location>
        <begin position="279"/>
        <end position="303"/>
    </location>
</feature>
<gene>
    <name evidence="3" type="ORF">ABMA28_016388</name>
</gene>
<evidence type="ECO:0000313" key="3">
    <source>
        <dbReference type="EMBL" id="KAL0839747.1"/>
    </source>
</evidence>
<protein>
    <submittedName>
        <fullName evidence="3">Uncharacterized protein</fullName>
    </submittedName>
</protein>
<keyword evidence="2" id="KW-0472">Membrane</keyword>
<dbReference type="InterPro" id="IPR036259">
    <property type="entry name" value="MFS_trans_sf"/>
</dbReference>
<feature type="transmembrane region" description="Helical" evidence="2">
    <location>
        <begin position="12"/>
        <end position="38"/>
    </location>
</feature>
<keyword evidence="2" id="KW-1133">Transmembrane helix</keyword>
<dbReference type="PANTHER" id="PTHR11360">
    <property type="entry name" value="MONOCARBOXYLATE TRANSPORTER"/>
    <property type="match status" value="1"/>
</dbReference>
<reference evidence="3 4" key="1">
    <citation type="submission" date="2024-06" db="EMBL/GenBank/DDBJ databases">
        <title>A chromosome-level genome assembly of beet webworm, Loxostege sticticalis.</title>
        <authorList>
            <person name="Zhang Y."/>
        </authorList>
    </citation>
    <scope>NUCLEOTIDE SEQUENCE [LARGE SCALE GENOMIC DNA]</scope>
    <source>
        <strain evidence="3">AQ028</strain>
        <tissue evidence="3">Male pupae</tissue>
    </source>
</reference>
<feature type="transmembrane region" description="Helical" evidence="2">
    <location>
        <begin position="172"/>
        <end position="192"/>
    </location>
</feature>
<feature type="transmembrane region" description="Helical" evidence="2">
    <location>
        <begin position="562"/>
        <end position="582"/>
    </location>
</feature>
<feature type="transmembrane region" description="Helical" evidence="2">
    <location>
        <begin position="434"/>
        <end position="456"/>
    </location>
</feature>
<dbReference type="PANTHER" id="PTHR11360:SF284">
    <property type="entry name" value="EG:103B4.3 PROTEIN-RELATED"/>
    <property type="match status" value="1"/>
</dbReference>
<evidence type="ECO:0000256" key="2">
    <source>
        <dbReference type="SAM" id="Phobius"/>
    </source>
</evidence>
<feature type="transmembrane region" description="Helical" evidence="2">
    <location>
        <begin position="145"/>
        <end position="166"/>
    </location>
</feature>
<name>A0ABD0T8Q4_LOXSC</name>
<feature type="transmembrane region" description="Helical" evidence="2">
    <location>
        <begin position="524"/>
        <end position="542"/>
    </location>
</feature>
<feature type="transmembrane region" description="Helical" evidence="2">
    <location>
        <begin position="44"/>
        <end position="65"/>
    </location>
</feature>
<dbReference type="Gene3D" id="1.20.1250.20">
    <property type="entry name" value="MFS general substrate transporter like domains"/>
    <property type="match status" value="2"/>
</dbReference>
<feature type="transmembrane region" description="Helical" evidence="2">
    <location>
        <begin position="594"/>
        <end position="616"/>
    </location>
</feature>
<sequence length="630" mass="70901">MDRHSQVQGGGSWNWPLLLSVVLLNICLPSLVLSYGVLLVHSTALGVPIWLGLSTPAIYVLTYGLTQCWCRDAADTWGGPVGYRVMASAGLLLVVASLILCVFVPYYFQPCIYGVLGGFGSSLISAQVDAVVFDTYDSHLSIIRGICFAGQAIGQSLFPHILSALIETYEYSFSYLVLAGIMLQTLPGIMLLKVNERPKRPVSFSRYSDKTYAIFNNEAVNGFIGELPLHDMSKKSWQSPSDDNFHRQEDGYEYDNEANVTITPPPSPEEKRRNIFGVEILPEIPEESEDSDDEYDDDDVSEIETDKNNKQRFSLAIKRLSTIGDSFDEYIVKQIRRDSEQTEGDVNENNKEYSEVEVTYDTISPVTDIQREKIFNSFSFRCQSAYASMKRKMRMPSYRVYRLRRRFVYVMYNINDTFIKPLTRSLSCWRFYPALMLCFCKLSLSAVSLVLMPMIATQVKPKISMTETNFLISLHGFTWVCFLLCTPWLAQTPKRNFKYVAVVGLFIATGASFVLAEANNHDSFSIGCVIAGIGYGAITSCWETSVQDFVGARKWPKLHSTLETLSATLLTFFVIGLCFFVGQEGGLQRSMFILGVILAAITAVWTIIAAVAIYVTKVRSLKLDRRWVFK</sequence>
<accession>A0ABD0T8Q4</accession>
<evidence type="ECO:0000256" key="1">
    <source>
        <dbReference type="SAM" id="MobiDB-lite"/>
    </source>
</evidence>
<evidence type="ECO:0000313" key="4">
    <source>
        <dbReference type="Proteomes" id="UP001549921"/>
    </source>
</evidence>
<comment type="caution">
    <text evidence="3">The sequence shown here is derived from an EMBL/GenBank/DDBJ whole genome shotgun (WGS) entry which is preliminary data.</text>
</comment>
<keyword evidence="2" id="KW-0812">Transmembrane</keyword>
<feature type="compositionally biased region" description="Acidic residues" evidence="1">
    <location>
        <begin position="284"/>
        <end position="303"/>
    </location>
</feature>
<dbReference type="SUPFAM" id="SSF103473">
    <property type="entry name" value="MFS general substrate transporter"/>
    <property type="match status" value="1"/>
</dbReference>
<feature type="transmembrane region" description="Helical" evidence="2">
    <location>
        <begin position="497"/>
        <end position="518"/>
    </location>
</feature>
<feature type="transmembrane region" description="Helical" evidence="2">
    <location>
        <begin position="468"/>
        <end position="490"/>
    </location>
</feature>
<dbReference type="Proteomes" id="UP001549921">
    <property type="component" value="Unassembled WGS sequence"/>
</dbReference>
<organism evidence="3 4">
    <name type="scientific">Loxostege sticticalis</name>
    <name type="common">Beet webworm moth</name>
    <dbReference type="NCBI Taxonomy" id="481309"/>
    <lineage>
        <taxon>Eukaryota</taxon>
        <taxon>Metazoa</taxon>
        <taxon>Ecdysozoa</taxon>
        <taxon>Arthropoda</taxon>
        <taxon>Hexapoda</taxon>
        <taxon>Insecta</taxon>
        <taxon>Pterygota</taxon>
        <taxon>Neoptera</taxon>
        <taxon>Endopterygota</taxon>
        <taxon>Lepidoptera</taxon>
        <taxon>Glossata</taxon>
        <taxon>Ditrysia</taxon>
        <taxon>Pyraloidea</taxon>
        <taxon>Crambidae</taxon>
        <taxon>Pyraustinae</taxon>
        <taxon>Loxostege</taxon>
    </lineage>
</organism>
<dbReference type="InterPro" id="IPR050327">
    <property type="entry name" value="Proton-linked_MCT"/>
</dbReference>
<dbReference type="EMBL" id="JBEDNZ010000008">
    <property type="protein sequence ID" value="KAL0839747.1"/>
    <property type="molecule type" value="Genomic_DNA"/>
</dbReference>
<dbReference type="AlphaFoldDB" id="A0ABD0T8Q4"/>
<feature type="transmembrane region" description="Helical" evidence="2">
    <location>
        <begin position="112"/>
        <end position="133"/>
    </location>
</feature>
<proteinExistence type="predicted"/>
<feature type="transmembrane region" description="Helical" evidence="2">
    <location>
        <begin position="85"/>
        <end position="106"/>
    </location>
</feature>